<evidence type="ECO:0000256" key="4">
    <source>
        <dbReference type="ARBA" id="ARBA00023004"/>
    </source>
</evidence>
<organism evidence="8">
    <name type="scientific">uncultured Caudovirales phage</name>
    <dbReference type="NCBI Taxonomy" id="2100421"/>
    <lineage>
        <taxon>Viruses</taxon>
        <taxon>Duplodnaviria</taxon>
        <taxon>Heunggongvirae</taxon>
        <taxon>Uroviricota</taxon>
        <taxon>Caudoviricetes</taxon>
        <taxon>Peduoviridae</taxon>
        <taxon>Maltschvirus</taxon>
        <taxon>Maltschvirus maltsch</taxon>
    </lineage>
</organism>
<feature type="domain" description="Radical SAM core" evidence="7">
    <location>
        <begin position="110"/>
        <end position="339"/>
    </location>
</feature>
<dbReference type="Pfam" id="PF04055">
    <property type="entry name" value="Radical_SAM"/>
    <property type="match status" value="1"/>
</dbReference>
<dbReference type="SFLD" id="SFLDG01067">
    <property type="entry name" value="SPASM/twitch_domain_containing"/>
    <property type="match status" value="1"/>
</dbReference>
<comment type="cofactor">
    <cofactor evidence="1">
        <name>[4Fe-4S] cluster</name>
        <dbReference type="ChEBI" id="CHEBI:49883"/>
    </cofactor>
</comment>
<dbReference type="SFLD" id="SFLDS00029">
    <property type="entry name" value="Radical_SAM"/>
    <property type="match status" value="1"/>
</dbReference>
<protein>
    <submittedName>
        <fullName evidence="8">COG0535 Predicted Fe-S oxidoreductases</fullName>
    </submittedName>
</protein>
<evidence type="ECO:0000259" key="7">
    <source>
        <dbReference type="PROSITE" id="PS51918"/>
    </source>
</evidence>
<keyword evidence="5" id="KW-0411">Iron-sulfur</keyword>
<reference evidence="8" key="1">
    <citation type="submission" date="2020-05" db="EMBL/GenBank/DDBJ databases">
        <authorList>
            <person name="Chiriac C."/>
            <person name="Salcher M."/>
            <person name="Ghai R."/>
            <person name="Kavagutti S V."/>
        </authorList>
    </citation>
    <scope>NUCLEOTIDE SEQUENCE</scope>
</reference>
<accession>A0A6J7WNZ5</accession>
<dbReference type="GO" id="GO:0051536">
    <property type="term" value="F:iron-sulfur cluster binding"/>
    <property type="evidence" value="ECO:0007669"/>
    <property type="project" value="UniProtKB-KW"/>
</dbReference>
<dbReference type="Pfam" id="PF13186">
    <property type="entry name" value="SPASM"/>
    <property type="match status" value="1"/>
</dbReference>
<dbReference type="GO" id="GO:0046872">
    <property type="term" value="F:metal ion binding"/>
    <property type="evidence" value="ECO:0007669"/>
    <property type="project" value="UniProtKB-KW"/>
</dbReference>
<keyword evidence="2" id="KW-0949">S-adenosyl-L-methionine</keyword>
<evidence type="ECO:0000256" key="3">
    <source>
        <dbReference type="ARBA" id="ARBA00022723"/>
    </source>
</evidence>
<evidence type="ECO:0000256" key="6">
    <source>
        <dbReference type="ARBA" id="ARBA00023601"/>
    </source>
</evidence>
<dbReference type="PROSITE" id="PS51918">
    <property type="entry name" value="RADICAL_SAM"/>
    <property type="match status" value="1"/>
</dbReference>
<dbReference type="CDD" id="cd01335">
    <property type="entry name" value="Radical_SAM"/>
    <property type="match status" value="1"/>
</dbReference>
<keyword evidence="3" id="KW-0479">Metal-binding</keyword>
<dbReference type="InterPro" id="IPR013785">
    <property type="entry name" value="Aldolase_TIM"/>
</dbReference>
<name>A0A6J7WNZ5_9CAUD</name>
<dbReference type="InterPro" id="IPR007197">
    <property type="entry name" value="rSAM"/>
</dbReference>
<dbReference type="GO" id="GO:0016491">
    <property type="term" value="F:oxidoreductase activity"/>
    <property type="evidence" value="ECO:0007669"/>
    <property type="project" value="InterPro"/>
</dbReference>
<proteinExistence type="inferred from homology"/>
<comment type="similarity">
    <text evidence="6">Belongs to the radical SAM superfamily. Anaerobic sulfatase-maturating enzyme family.</text>
</comment>
<sequence>MTPKEMLTNKAFCPIPWTGFYVDTSGAVKNCICSYETIGNLKDDSIQAILYGEKNTATKTQILAKQEPNTCGYCYSLEKDKRSFDIVSSRVYYLKELKKVDPELYKRADAFDLHHVDVRWSNTCNHACVYCDHILSSKWASELNLYVEQPSDARKQELKDYIFSNVHQLKNVYMAGGEPLLMRENEEFLQLLLEKNPDVTVRVNTNLSKTETRILDLLCQFKNVHWTVSAESMREEFEYMRYGGVWSNFLNNLEKIRQLPHKITFNMVWTILNAQSMFTTVDYFRDQGFGPNAFILTAVKWPGHFDTRHLPESQLQSIKQILESRIKERPGFLLEDGYRNLLTHIEQPFEKNLSNTFKELAVLDSRRNLDSSRIFKDLYKENYHGN</sequence>
<dbReference type="Gene3D" id="3.20.20.70">
    <property type="entry name" value="Aldolase class I"/>
    <property type="match status" value="2"/>
</dbReference>
<dbReference type="InterPro" id="IPR023867">
    <property type="entry name" value="Sulphatase_maturase_rSAM"/>
</dbReference>
<dbReference type="InterPro" id="IPR023885">
    <property type="entry name" value="4Fe4S-binding_SPASM_dom"/>
</dbReference>
<dbReference type="EMBL" id="LR798243">
    <property type="protein sequence ID" value="CAB5214457.1"/>
    <property type="molecule type" value="Genomic_DNA"/>
</dbReference>
<evidence type="ECO:0000313" key="8">
    <source>
        <dbReference type="EMBL" id="CAB5214457.1"/>
    </source>
</evidence>
<evidence type="ECO:0000256" key="1">
    <source>
        <dbReference type="ARBA" id="ARBA00001966"/>
    </source>
</evidence>
<dbReference type="PANTHER" id="PTHR43273">
    <property type="entry name" value="ANAEROBIC SULFATASE-MATURATING ENZYME HOMOLOG ASLB-RELATED"/>
    <property type="match status" value="1"/>
</dbReference>
<dbReference type="SUPFAM" id="SSF102114">
    <property type="entry name" value="Radical SAM enzymes"/>
    <property type="match status" value="1"/>
</dbReference>
<dbReference type="NCBIfam" id="NF033640">
    <property type="entry name" value="N_Twi_rSAM"/>
    <property type="match status" value="1"/>
</dbReference>
<dbReference type="InterPro" id="IPR058240">
    <property type="entry name" value="rSAM_sf"/>
</dbReference>
<keyword evidence="4" id="KW-0408">Iron</keyword>
<evidence type="ECO:0000256" key="2">
    <source>
        <dbReference type="ARBA" id="ARBA00022691"/>
    </source>
</evidence>
<dbReference type="CDD" id="cd21109">
    <property type="entry name" value="SPASM"/>
    <property type="match status" value="1"/>
</dbReference>
<dbReference type="PANTHER" id="PTHR43273:SF3">
    <property type="entry name" value="ANAEROBIC SULFATASE-MATURATING ENZYME HOMOLOG ASLB-RELATED"/>
    <property type="match status" value="1"/>
</dbReference>
<gene>
    <name evidence="8" type="ORF">UFOVP190_123</name>
</gene>
<evidence type="ECO:0000256" key="5">
    <source>
        <dbReference type="ARBA" id="ARBA00023014"/>
    </source>
</evidence>